<evidence type="ECO:0000259" key="16">
    <source>
        <dbReference type="PROSITE" id="PS50830"/>
    </source>
</evidence>
<dbReference type="Pfam" id="PF00565">
    <property type="entry name" value="SNase"/>
    <property type="match status" value="1"/>
</dbReference>
<dbReference type="PANTHER" id="PTHR12302">
    <property type="entry name" value="EBNA2 BINDING PROTEIN P100"/>
    <property type="match status" value="1"/>
</dbReference>
<comment type="similarity">
    <text evidence="3">Belongs to the LCL3 family.</text>
</comment>
<feature type="region of interest" description="Disordered" evidence="15">
    <location>
        <begin position="1"/>
        <end position="38"/>
    </location>
</feature>
<dbReference type="EMBL" id="RSDZ01000031">
    <property type="protein sequence ID" value="RXG47841.1"/>
    <property type="molecule type" value="Genomic_DNA"/>
</dbReference>
<evidence type="ECO:0000256" key="7">
    <source>
        <dbReference type="ARBA" id="ARBA00022722"/>
    </source>
</evidence>
<protein>
    <recommendedName>
        <fullName evidence="4">Probable endonuclease LCL3</fullName>
    </recommendedName>
    <alternativeName>
        <fullName evidence="5">Probable endonuclease lcl3</fullName>
    </alternativeName>
</protein>
<evidence type="ECO:0000313" key="17">
    <source>
        <dbReference type="EMBL" id="RXG47841.1"/>
    </source>
</evidence>
<dbReference type="PROSITE" id="PS50830">
    <property type="entry name" value="TNASE_3"/>
    <property type="match status" value="1"/>
</dbReference>
<evidence type="ECO:0000256" key="8">
    <source>
        <dbReference type="ARBA" id="ARBA00022723"/>
    </source>
</evidence>
<evidence type="ECO:0000256" key="10">
    <source>
        <dbReference type="ARBA" id="ARBA00022801"/>
    </source>
</evidence>
<dbReference type="AlphaFoldDB" id="A0A444S341"/>
<dbReference type="InterPro" id="IPR035437">
    <property type="entry name" value="SNase_OB-fold_sf"/>
</dbReference>
<evidence type="ECO:0000256" key="6">
    <source>
        <dbReference type="ARBA" id="ARBA00022692"/>
    </source>
</evidence>
<evidence type="ECO:0000256" key="5">
    <source>
        <dbReference type="ARBA" id="ARBA00014651"/>
    </source>
</evidence>
<evidence type="ECO:0000256" key="2">
    <source>
        <dbReference type="ARBA" id="ARBA00004173"/>
    </source>
</evidence>
<organism evidence="17 18">
    <name type="scientific">Verticillium dahliae</name>
    <name type="common">Verticillium wilt</name>
    <dbReference type="NCBI Taxonomy" id="27337"/>
    <lineage>
        <taxon>Eukaryota</taxon>
        <taxon>Fungi</taxon>
        <taxon>Dikarya</taxon>
        <taxon>Ascomycota</taxon>
        <taxon>Pezizomycotina</taxon>
        <taxon>Sordariomycetes</taxon>
        <taxon>Hypocreomycetidae</taxon>
        <taxon>Glomerellales</taxon>
        <taxon>Plectosphaerellaceae</taxon>
        <taxon>Verticillium</taxon>
    </lineage>
</organism>
<keyword evidence="6" id="KW-0812">Transmembrane</keyword>
<dbReference type="SUPFAM" id="SSF50199">
    <property type="entry name" value="Staphylococcal nuclease"/>
    <property type="match status" value="1"/>
</dbReference>
<keyword evidence="9" id="KW-0255">Endonuclease</keyword>
<evidence type="ECO:0000256" key="9">
    <source>
        <dbReference type="ARBA" id="ARBA00022759"/>
    </source>
</evidence>
<comment type="caution">
    <text evidence="17">The sequence shown here is derived from an EMBL/GenBank/DDBJ whole genome shotgun (WGS) entry which is preliminary data.</text>
</comment>
<evidence type="ECO:0000256" key="13">
    <source>
        <dbReference type="ARBA" id="ARBA00023128"/>
    </source>
</evidence>
<dbReference type="Proteomes" id="UP000288725">
    <property type="component" value="Unassembled WGS sequence"/>
</dbReference>
<evidence type="ECO:0000256" key="3">
    <source>
        <dbReference type="ARBA" id="ARBA00005435"/>
    </source>
</evidence>
<keyword evidence="12" id="KW-1133">Transmembrane helix</keyword>
<dbReference type="SMART" id="SM00318">
    <property type="entry name" value="SNc"/>
    <property type="match status" value="1"/>
</dbReference>
<evidence type="ECO:0000256" key="14">
    <source>
        <dbReference type="ARBA" id="ARBA00023136"/>
    </source>
</evidence>
<dbReference type="Gene3D" id="2.40.50.90">
    <property type="match status" value="1"/>
</dbReference>
<keyword evidence="10" id="KW-0378">Hydrolase</keyword>
<name>A0A444S341_VERDA</name>
<evidence type="ECO:0000313" key="18">
    <source>
        <dbReference type="Proteomes" id="UP000288725"/>
    </source>
</evidence>
<sequence>MPWPFGPSSSSEAPLPQKPRDNKAEGREPAKSWNSLLPKPDPPLQAAKEWAPVFLTAVGSLAAFMFYQSYLRRFAGAASIQENFFRKRSLLGRVTSVGDGDGFHLYHTPGGKLAGWGWLRKIPEGRSNLKGETISIRLAGIDAPEGPHFGRPGQPFAAEAQAHLSKYILHRRVRAHLHKRDQYNRIVATVSTRQPFFKKDVGLEMLKQGLATTYEAKSGVEWGGKESIYKAAEAKAKAKKLGLWSMKASEFESPRDFKNRTQGNEKDKGDIEESAAQKPWWRRWLTGTKRYPADLSFKETIRQKLLLPIEMFCMMINDDQDQSLVDGLFSTGQGLICWLS</sequence>
<feature type="compositionally biased region" description="Basic and acidic residues" evidence="15">
    <location>
        <begin position="254"/>
        <end position="271"/>
    </location>
</feature>
<keyword evidence="11" id="KW-0106">Calcium</keyword>
<keyword evidence="13" id="KW-0496">Mitochondrion</keyword>
<evidence type="ECO:0000256" key="15">
    <source>
        <dbReference type="SAM" id="MobiDB-lite"/>
    </source>
</evidence>
<proteinExistence type="inferred from homology"/>
<dbReference type="GO" id="GO:0016787">
    <property type="term" value="F:hydrolase activity"/>
    <property type="evidence" value="ECO:0007669"/>
    <property type="project" value="UniProtKB-KW"/>
</dbReference>
<comment type="subcellular location">
    <subcellularLocation>
        <location evidence="1">Membrane</location>
        <topology evidence="1">Single-pass membrane protein</topology>
    </subcellularLocation>
    <subcellularLocation>
        <location evidence="2">Mitochondrion</location>
    </subcellularLocation>
</comment>
<evidence type="ECO:0000256" key="12">
    <source>
        <dbReference type="ARBA" id="ARBA00022989"/>
    </source>
</evidence>
<keyword evidence="7" id="KW-0540">Nuclease</keyword>
<dbReference type="GO" id="GO:0004519">
    <property type="term" value="F:endonuclease activity"/>
    <property type="evidence" value="ECO:0007669"/>
    <property type="project" value="UniProtKB-KW"/>
</dbReference>
<evidence type="ECO:0000256" key="4">
    <source>
        <dbReference type="ARBA" id="ARBA00013404"/>
    </source>
</evidence>
<feature type="compositionally biased region" description="Basic and acidic residues" evidence="15">
    <location>
        <begin position="18"/>
        <end position="30"/>
    </location>
</feature>
<dbReference type="GO" id="GO:0016020">
    <property type="term" value="C:membrane"/>
    <property type="evidence" value="ECO:0007669"/>
    <property type="project" value="UniProtKB-SubCell"/>
</dbReference>
<accession>A0A444S341</accession>
<evidence type="ECO:0000256" key="11">
    <source>
        <dbReference type="ARBA" id="ARBA00022837"/>
    </source>
</evidence>
<dbReference type="FunFam" id="2.40.50.90:FF:000029">
    <property type="entry name" value="Probable endonuclease lcl3"/>
    <property type="match status" value="1"/>
</dbReference>
<dbReference type="PANTHER" id="PTHR12302:SF3">
    <property type="entry name" value="SERINE_THREONINE-PROTEIN KINASE 31"/>
    <property type="match status" value="1"/>
</dbReference>
<keyword evidence="14" id="KW-0472">Membrane</keyword>
<gene>
    <name evidence="17" type="ORF">VDGE_04246</name>
</gene>
<feature type="domain" description="TNase-like" evidence="16">
    <location>
        <begin position="88"/>
        <end position="246"/>
    </location>
</feature>
<reference evidence="17 18" key="1">
    <citation type="submission" date="2018-12" db="EMBL/GenBank/DDBJ databases">
        <title>Genome of Verticillium dahliae isolate Getta Getta.</title>
        <authorList>
            <person name="Gardiner D.M."/>
        </authorList>
    </citation>
    <scope>NUCLEOTIDE SEQUENCE [LARGE SCALE GENOMIC DNA]</scope>
    <source>
        <strain evidence="17 18">Getta Getta</strain>
    </source>
</reference>
<dbReference type="InterPro" id="IPR016071">
    <property type="entry name" value="Staphylococal_nuclease_OB-fold"/>
</dbReference>
<evidence type="ECO:0000256" key="1">
    <source>
        <dbReference type="ARBA" id="ARBA00004167"/>
    </source>
</evidence>
<keyword evidence="8" id="KW-0479">Metal-binding</keyword>
<feature type="region of interest" description="Disordered" evidence="15">
    <location>
        <begin position="254"/>
        <end position="274"/>
    </location>
</feature>
<dbReference type="GO" id="GO:0005739">
    <property type="term" value="C:mitochondrion"/>
    <property type="evidence" value="ECO:0007669"/>
    <property type="project" value="UniProtKB-SubCell"/>
</dbReference>
<dbReference type="GO" id="GO:0046872">
    <property type="term" value="F:metal ion binding"/>
    <property type="evidence" value="ECO:0007669"/>
    <property type="project" value="UniProtKB-KW"/>
</dbReference>